<evidence type="ECO:0000256" key="1">
    <source>
        <dbReference type="ARBA" id="ARBA00004370"/>
    </source>
</evidence>
<comment type="similarity">
    <text evidence="2">Belongs to the RUS1 family.</text>
</comment>
<evidence type="ECO:0000313" key="9">
    <source>
        <dbReference type="EMBL" id="AFP01059.1"/>
    </source>
</evidence>
<evidence type="ECO:0000256" key="6">
    <source>
        <dbReference type="SAM" id="Phobius"/>
    </source>
</evidence>
<sequence length="447" mass="49206">MAGEEGGVLCVEAYGSRRSRRYVRGLNGELLIRSEAERRARHTATDLLTSVFLPQGYPDSVSGDYLTYQIWDTVQAFASSITGTLAMQAVLKGVGVGDTTATVAGATSTWILKDGTSMLGRILFAWLKGSELDCDAKKWRLVADILNDVAILIEIIAPVFPAIFTLILCVSGVLKAVVGVAGGATRAALTLHQARRDNMADVSAKDGSQETLVNLAGLLFSLFLTPLVTGNARLTYLLFALFTSLHLYANYRAVRGVVMETLNRARLGIVLRRYLRDGIVPNPRSVNQQEPLLPGLHPRSSIRIGAPLHYVIRSVEEYQRATAHNEKNYLLGVIRNTGEVSVALRDGAGSEDVIQAYVHAELLRLLLSRDIGQLCPQASVFHQLQEAVRHAPDERMWDVVTGSHGLMDALFPRLLEELRGAGWLTDRHLLSVDEWRAMWGPETKKLW</sequence>
<evidence type="ECO:0000256" key="4">
    <source>
        <dbReference type="ARBA" id="ARBA00022989"/>
    </source>
</evidence>
<accession>V9KRR4</accession>
<evidence type="ECO:0000259" key="7">
    <source>
        <dbReference type="Pfam" id="PF04884"/>
    </source>
</evidence>
<dbReference type="PANTHER" id="PTHR12770">
    <property type="entry name" value="RUS1 FAMILY PROTEIN C16ORF58"/>
    <property type="match status" value="1"/>
</dbReference>
<evidence type="ECO:0000256" key="5">
    <source>
        <dbReference type="ARBA" id="ARBA00023136"/>
    </source>
</evidence>
<keyword evidence="3 6" id="KW-0812">Transmembrane</keyword>
<protein>
    <submittedName>
        <fullName evidence="9">Uncharacterized protein</fullName>
    </submittedName>
</protein>
<dbReference type="EMBL" id="JW868541">
    <property type="protein sequence ID" value="AFP01059.1"/>
    <property type="molecule type" value="mRNA"/>
</dbReference>
<dbReference type="InterPro" id="IPR006968">
    <property type="entry name" value="RUS_fam"/>
</dbReference>
<dbReference type="Pfam" id="PF04884">
    <property type="entry name" value="UVB_sens_prot"/>
    <property type="match status" value="1"/>
</dbReference>
<feature type="transmembrane region" description="Helical" evidence="6">
    <location>
        <begin position="212"/>
        <end position="228"/>
    </location>
</feature>
<dbReference type="Pfam" id="PF24160">
    <property type="entry name" value="UVB_sens_C"/>
    <property type="match status" value="1"/>
</dbReference>
<dbReference type="InterPro" id="IPR054549">
    <property type="entry name" value="UVB_sens_RUS_dom"/>
</dbReference>
<dbReference type="GO" id="GO:0016020">
    <property type="term" value="C:membrane"/>
    <property type="evidence" value="ECO:0007669"/>
    <property type="project" value="UniProtKB-SubCell"/>
</dbReference>
<feature type="domain" description="Root UVB sensitive protein C-terminal" evidence="8">
    <location>
        <begin position="280"/>
        <end position="439"/>
    </location>
</feature>
<evidence type="ECO:0000256" key="2">
    <source>
        <dbReference type="ARBA" id="ARBA00007558"/>
    </source>
</evidence>
<evidence type="ECO:0000256" key="3">
    <source>
        <dbReference type="ARBA" id="ARBA00022692"/>
    </source>
</evidence>
<feature type="domain" description="Protein root UVB sensitive/RUS" evidence="7">
    <location>
        <begin position="40"/>
        <end position="277"/>
    </location>
</feature>
<dbReference type="AlphaFoldDB" id="V9KRR4"/>
<feature type="transmembrane region" description="Helical" evidence="6">
    <location>
        <begin position="173"/>
        <end position="191"/>
    </location>
</feature>
<proteinExistence type="evidence at transcript level"/>
<keyword evidence="4 6" id="KW-1133">Transmembrane helix</keyword>
<organism evidence="9">
    <name type="scientific">Callorhinchus milii</name>
    <name type="common">Ghost shark</name>
    <dbReference type="NCBI Taxonomy" id="7868"/>
    <lineage>
        <taxon>Eukaryota</taxon>
        <taxon>Metazoa</taxon>
        <taxon>Chordata</taxon>
        <taxon>Craniata</taxon>
        <taxon>Vertebrata</taxon>
        <taxon>Chondrichthyes</taxon>
        <taxon>Holocephali</taxon>
        <taxon>Chimaeriformes</taxon>
        <taxon>Callorhinchidae</taxon>
        <taxon>Callorhinchus</taxon>
    </lineage>
</organism>
<name>V9KRR4_CALMI</name>
<reference evidence="9" key="1">
    <citation type="journal article" date="2014" name="Nature">
        <title>Elephant shark genome provides unique insights into gnathostome evolution.</title>
        <authorList>
            <consortium name="International Elephant Shark Genome Sequencing Consortium"/>
            <person name="Venkatesh B."/>
            <person name="Lee A.P."/>
            <person name="Ravi V."/>
            <person name="Maurya A.K."/>
            <person name="Lian M.M."/>
            <person name="Swann J.B."/>
            <person name="Ohta Y."/>
            <person name="Flajnik M.F."/>
            <person name="Sutoh Y."/>
            <person name="Kasahara M."/>
            <person name="Hoon S."/>
            <person name="Gangu V."/>
            <person name="Roy S.W."/>
            <person name="Irimia M."/>
            <person name="Korzh V."/>
            <person name="Kondrychyn I."/>
            <person name="Lim Z.W."/>
            <person name="Tay B.H."/>
            <person name="Tohari S."/>
            <person name="Kong K.W."/>
            <person name="Ho S."/>
            <person name="Lorente-Galdos B."/>
            <person name="Quilez J."/>
            <person name="Marques-Bonet T."/>
            <person name="Raney B.J."/>
            <person name="Ingham P.W."/>
            <person name="Tay A."/>
            <person name="Hillier L.W."/>
            <person name="Minx P."/>
            <person name="Boehm T."/>
            <person name="Wilson R.K."/>
            <person name="Brenner S."/>
            <person name="Warren W.C."/>
        </authorList>
    </citation>
    <scope>NUCLEOTIDE SEQUENCE</scope>
    <source>
        <tissue evidence="9">Brain</tissue>
    </source>
</reference>
<evidence type="ECO:0000259" key="8">
    <source>
        <dbReference type="Pfam" id="PF24160"/>
    </source>
</evidence>
<dbReference type="PANTHER" id="PTHR12770:SF31">
    <property type="entry name" value="RUS FAMILY MEMBER 1"/>
    <property type="match status" value="1"/>
</dbReference>
<keyword evidence="5 6" id="KW-0472">Membrane</keyword>
<dbReference type="InterPro" id="IPR055412">
    <property type="entry name" value="UVB_sens_C"/>
</dbReference>
<comment type="subcellular location">
    <subcellularLocation>
        <location evidence="1">Membrane</location>
    </subcellularLocation>
</comment>